<protein>
    <recommendedName>
        <fullName evidence="3">AB hydrolase-1 domain-containing protein</fullName>
    </recommendedName>
</protein>
<gene>
    <name evidence="4" type="ORF">E1B28_011177</name>
</gene>
<dbReference type="InterPro" id="IPR012020">
    <property type="entry name" value="ABHD4"/>
</dbReference>
<dbReference type="AlphaFoldDB" id="A0A9P7RU21"/>
<dbReference type="PANTHER" id="PTHR10794">
    <property type="entry name" value="ABHYDROLASE DOMAIN-CONTAINING PROTEIN"/>
    <property type="match status" value="1"/>
</dbReference>
<feature type="active site" description="Charge relay system" evidence="2">
    <location>
        <position position="346"/>
    </location>
</feature>
<dbReference type="RefSeq" id="XP_043005967.1">
    <property type="nucleotide sequence ID" value="XM_043156182.1"/>
</dbReference>
<feature type="active site" description="Charge relay system" evidence="2">
    <location>
        <position position="374"/>
    </location>
</feature>
<dbReference type="Pfam" id="PF00561">
    <property type="entry name" value="Abhydrolase_1"/>
    <property type="match status" value="1"/>
</dbReference>
<evidence type="ECO:0000313" key="4">
    <source>
        <dbReference type="EMBL" id="KAG7089497.1"/>
    </source>
</evidence>
<evidence type="ECO:0000259" key="3">
    <source>
        <dbReference type="Pfam" id="PF00561"/>
    </source>
</evidence>
<name>A0A9P7RU21_9AGAR</name>
<organism evidence="4 5">
    <name type="scientific">Marasmius oreades</name>
    <name type="common">fairy-ring Marasmius</name>
    <dbReference type="NCBI Taxonomy" id="181124"/>
    <lineage>
        <taxon>Eukaryota</taxon>
        <taxon>Fungi</taxon>
        <taxon>Dikarya</taxon>
        <taxon>Basidiomycota</taxon>
        <taxon>Agaricomycotina</taxon>
        <taxon>Agaricomycetes</taxon>
        <taxon>Agaricomycetidae</taxon>
        <taxon>Agaricales</taxon>
        <taxon>Marasmiineae</taxon>
        <taxon>Marasmiaceae</taxon>
        <taxon>Marasmius</taxon>
    </lineage>
</organism>
<comment type="caution">
    <text evidence="4">The sequence shown here is derived from an EMBL/GenBank/DDBJ whole genome shotgun (WGS) entry which is preliminary data.</text>
</comment>
<dbReference type="Proteomes" id="UP001049176">
    <property type="component" value="Chromosome 7"/>
</dbReference>
<reference evidence="4" key="1">
    <citation type="journal article" date="2021" name="Genome Biol. Evol.">
        <title>The assembled and annotated genome of the fairy-ring fungus Marasmius oreades.</title>
        <authorList>
            <person name="Hiltunen M."/>
            <person name="Ament-Velasquez S.L."/>
            <person name="Johannesson H."/>
        </authorList>
    </citation>
    <scope>NUCLEOTIDE SEQUENCE</scope>
    <source>
        <strain evidence="4">03SP1</strain>
    </source>
</reference>
<dbReference type="Gene3D" id="3.40.50.1820">
    <property type="entry name" value="alpha/beta hydrolase"/>
    <property type="match status" value="1"/>
</dbReference>
<dbReference type="SUPFAM" id="SSF53474">
    <property type="entry name" value="alpha/beta-Hydrolases"/>
    <property type="match status" value="1"/>
</dbReference>
<dbReference type="GO" id="GO:0051792">
    <property type="term" value="P:medium-chain fatty acid biosynthetic process"/>
    <property type="evidence" value="ECO:0007669"/>
    <property type="project" value="TreeGrafter"/>
</dbReference>
<feature type="active site" description="Charge relay system" evidence="2">
    <location>
        <position position="198"/>
    </location>
</feature>
<proteinExistence type="inferred from homology"/>
<dbReference type="OrthoDB" id="5954035at2759"/>
<keyword evidence="5" id="KW-1185">Reference proteome</keyword>
<comment type="similarity">
    <text evidence="1">Belongs to the AB hydrolase superfamily. AB hydrolase 4 family.</text>
</comment>
<dbReference type="EMBL" id="CM032187">
    <property type="protein sequence ID" value="KAG7089497.1"/>
    <property type="molecule type" value="Genomic_DNA"/>
</dbReference>
<dbReference type="GO" id="GO:0051793">
    <property type="term" value="P:medium-chain fatty acid catabolic process"/>
    <property type="evidence" value="ECO:0007669"/>
    <property type="project" value="TreeGrafter"/>
</dbReference>
<sequence length="454" mass="50444">MALFCRFRRRGNDDTVVHFAPNPLRLLAKSHQHGSSASLEDLVKTRCPSLFTPFETTFYLNSGHVQTFYSLYPGLFATDKVWYRRQHIRLIDGGTLGLDFTPIDEKLPDETPIIVVLPGLTGGSYEPYVKAILARVITPVNRGGLGYRAVVVNHRGCGGVPVTSPTFYTAGETEDIRQALIYLSYKFPRAQLHGLGFSLGANHVTRYIAEEGENSRLWSACALANPWDFHANSDALDASFIGHNVYHRALGTNIQNLVLRHQKALAINHPGHPMVEAVNRAVNLKYPHLKAFDCAFTRHVGGRPGWKGKGLYFPFISVGDYYDYVSSHRMVNDIKVPYLGINSADDPIVQLVPTFTNGHGNPYVVMTLTAGGGHLGWFKDASGDRWTTKPVLEWLRMLVDDIHWESDVQRGERIFVDSEGWIREPGTSHLGCKEVEGGGLIDGNRGESGVFQGL</sequence>
<dbReference type="GO" id="GO:0008126">
    <property type="term" value="F:acetylesterase activity"/>
    <property type="evidence" value="ECO:0007669"/>
    <property type="project" value="TreeGrafter"/>
</dbReference>
<dbReference type="KEGG" id="more:E1B28_011177"/>
<dbReference type="InterPro" id="IPR000073">
    <property type="entry name" value="AB_hydrolase_1"/>
</dbReference>
<dbReference type="GeneID" id="66080252"/>
<evidence type="ECO:0000313" key="5">
    <source>
        <dbReference type="Proteomes" id="UP001049176"/>
    </source>
</evidence>
<accession>A0A9P7RU21</accession>
<feature type="domain" description="AB hydrolase-1" evidence="3">
    <location>
        <begin position="112"/>
        <end position="235"/>
    </location>
</feature>
<dbReference type="PIRSF" id="PIRSF005211">
    <property type="entry name" value="Ab_hydro_YheT"/>
    <property type="match status" value="1"/>
</dbReference>
<dbReference type="InterPro" id="IPR050960">
    <property type="entry name" value="AB_hydrolase_4_sf"/>
</dbReference>
<evidence type="ECO:0000256" key="1">
    <source>
        <dbReference type="ARBA" id="ARBA00010884"/>
    </source>
</evidence>
<evidence type="ECO:0000256" key="2">
    <source>
        <dbReference type="PIRSR" id="PIRSR005211-1"/>
    </source>
</evidence>
<dbReference type="PANTHER" id="PTHR10794:SF63">
    <property type="entry name" value="ALPHA_BETA HYDROLASE 1, ISOFORM A"/>
    <property type="match status" value="1"/>
</dbReference>
<dbReference type="InterPro" id="IPR029058">
    <property type="entry name" value="AB_hydrolase_fold"/>
</dbReference>
<dbReference type="GO" id="GO:0047372">
    <property type="term" value="F:monoacylglycerol lipase activity"/>
    <property type="evidence" value="ECO:0007669"/>
    <property type="project" value="TreeGrafter"/>
</dbReference>